<reference evidence="3 4" key="1">
    <citation type="submission" date="2018-12" db="EMBL/GenBank/DDBJ databases">
        <authorList>
            <consortium name="Pathogen Informatics"/>
        </authorList>
    </citation>
    <scope>NUCLEOTIDE SEQUENCE [LARGE SCALE GENOMIC DNA]</scope>
    <source>
        <strain evidence="3 4">NCTC11636</strain>
    </source>
</reference>
<dbReference type="Pfam" id="PF13671">
    <property type="entry name" value="AAA_33"/>
    <property type="match status" value="1"/>
</dbReference>
<dbReference type="Proteomes" id="UP000266895">
    <property type="component" value="Chromosome"/>
</dbReference>
<dbReference type="Gene3D" id="3.60.21.10">
    <property type="match status" value="1"/>
</dbReference>
<sequence>MTKGGARMRTLFILRGAPGSGKSTLIRHHRLSELALGLDDFRRLYSTPFTDLDGQPTLSMAYGAERKVVAAYKDAVETRLQMGATLLLDATNPNRRSWGAYAEFAERCGYTVHVINVQGDLDDDELLARNATRRGTIDYVTPQAVTSIAAKVRGAGALREPVVGFEDVRRLNTLVERDLTGVYDRLVLIGDVQSCAGALDKVRRHYGGWASDTLFVLTGDLFDRGPDAAGVLDVLGEPVPDNVVLVEGNHDEHLRHVVGGLPGARWSHTRTSLEQILASGRTKRDVTDLLGRMRPALALRFAGRSWLVTHAGLDAVTLERVMSVDEATGLRSYDLTTVPMRQLLLGSSSREQTYLGRSDYDRDVEALLSHAEVVQVHGHRNGTRDQGPGPERAAPNVVTLEHGVENGGHLSVLEVRADGVETILTFTDEPLAGGERAQGGWCTEPGSLMARMVAHPEVRIRDVEGLPGVVACNFTRRAFVKGVWDETSCKARGLFLQARSSRVVARGYDKFFNLGQAPGPADLGAVVRAGEGMPLTVRRKWNGFLAIVAVVDGSLRVLSKAGVTPYAQLAHEMLLAHLGPGEEELAGLLEEAGASLTFEVISRRDPHIVDEGEDKVVLLDAVRNQEQMELIEPLRLEVAERFGFISPQVEVISQAAGREDVEALAARARASEEARDEGFVISYGQGLMTKYKSRYYSEVKAFRALLERSLAGREVRPGSRGWSLYERYLDHGETSEFLVPDPMRPGAVDIPALVRSL</sequence>
<dbReference type="GO" id="GO:0016787">
    <property type="term" value="F:hydrolase activity"/>
    <property type="evidence" value="ECO:0007669"/>
    <property type="project" value="InterPro"/>
</dbReference>
<dbReference type="AlphaFoldDB" id="A0A448HFJ2"/>
<evidence type="ECO:0000259" key="1">
    <source>
        <dbReference type="Pfam" id="PF00149"/>
    </source>
</evidence>
<feature type="domain" description="T4 RNA ligase 1-like N-terminal" evidence="2">
    <location>
        <begin position="490"/>
        <end position="696"/>
    </location>
</feature>
<evidence type="ECO:0000259" key="2">
    <source>
        <dbReference type="Pfam" id="PF09511"/>
    </source>
</evidence>
<feature type="domain" description="Calcineurin-like phosphoesterase" evidence="1">
    <location>
        <begin position="185"/>
        <end position="335"/>
    </location>
</feature>
<dbReference type="SUPFAM" id="SSF56300">
    <property type="entry name" value="Metallo-dependent phosphatases"/>
    <property type="match status" value="1"/>
</dbReference>
<keyword evidence="4" id="KW-1185">Reference proteome</keyword>
<accession>A0A448HFJ2</accession>
<dbReference type="GO" id="GO:0006388">
    <property type="term" value="P:tRNA splicing, via endonucleolytic cleavage and ligation"/>
    <property type="evidence" value="ECO:0007669"/>
    <property type="project" value="TreeGrafter"/>
</dbReference>
<dbReference type="PANTHER" id="PTHR32004">
    <property type="entry name" value="TRNA LIGASE"/>
    <property type="match status" value="1"/>
</dbReference>
<organism evidence="3 4">
    <name type="scientific">Actinomyces howellii</name>
    <dbReference type="NCBI Taxonomy" id="52771"/>
    <lineage>
        <taxon>Bacteria</taxon>
        <taxon>Bacillati</taxon>
        <taxon>Actinomycetota</taxon>
        <taxon>Actinomycetes</taxon>
        <taxon>Actinomycetales</taxon>
        <taxon>Actinomycetaceae</taxon>
        <taxon>Actinomyces</taxon>
    </lineage>
</organism>
<dbReference type="GO" id="GO:0003972">
    <property type="term" value="F:RNA ligase (ATP) activity"/>
    <property type="evidence" value="ECO:0007669"/>
    <property type="project" value="TreeGrafter"/>
</dbReference>
<dbReference type="Pfam" id="PF09511">
    <property type="entry name" value="RNA_lig_T4_1"/>
    <property type="match status" value="1"/>
</dbReference>
<dbReference type="SUPFAM" id="SSF52540">
    <property type="entry name" value="P-loop containing nucleoside triphosphate hydrolases"/>
    <property type="match status" value="1"/>
</dbReference>
<dbReference type="InterPro" id="IPR019039">
    <property type="entry name" value="T4-Rnl1-like_N"/>
</dbReference>
<name>A0A448HFJ2_9ACTO</name>
<dbReference type="InterPro" id="IPR027417">
    <property type="entry name" value="P-loop_NTPase"/>
</dbReference>
<dbReference type="Pfam" id="PF00149">
    <property type="entry name" value="Metallophos"/>
    <property type="match status" value="1"/>
</dbReference>
<protein>
    <submittedName>
        <fullName evidence="3">Diadenosine tetraphosphatase</fullName>
    </submittedName>
</protein>
<evidence type="ECO:0000313" key="3">
    <source>
        <dbReference type="EMBL" id="VEG27167.1"/>
    </source>
</evidence>
<dbReference type="Gene3D" id="3.40.50.300">
    <property type="entry name" value="P-loop containing nucleotide triphosphate hydrolases"/>
    <property type="match status" value="1"/>
</dbReference>
<gene>
    <name evidence="3" type="ORF">NCTC11636_00902</name>
</gene>
<dbReference type="KEGG" id="ahw:NCTC11636_00902"/>
<dbReference type="InterPro" id="IPR004843">
    <property type="entry name" value="Calcineurin-like_PHP"/>
</dbReference>
<evidence type="ECO:0000313" key="4">
    <source>
        <dbReference type="Proteomes" id="UP000266895"/>
    </source>
</evidence>
<dbReference type="InterPro" id="IPR029052">
    <property type="entry name" value="Metallo-depent_PP-like"/>
</dbReference>
<dbReference type="EMBL" id="LR134350">
    <property type="protein sequence ID" value="VEG27167.1"/>
    <property type="molecule type" value="Genomic_DNA"/>
</dbReference>
<dbReference type="PANTHER" id="PTHR32004:SF1">
    <property type="entry name" value="TRNA LIGASE"/>
    <property type="match status" value="1"/>
</dbReference>
<proteinExistence type="predicted"/>